<dbReference type="RefSeq" id="WP_074240152.1">
    <property type="nucleotide sequence ID" value="NZ_FSRA01000001.1"/>
</dbReference>
<gene>
    <name evidence="4" type="ORF">SAMN04488055_3168</name>
</gene>
<proteinExistence type="predicted"/>
<dbReference type="Proteomes" id="UP000185003">
    <property type="component" value="Unassembled WGS sequence"/>
</dbReference>
<evidence type="ECO:0000256" key="1">
    <source>
        <dbReference type="SAM" id="MobiDB-lite"/>
    </source>
</evidence>
<feature type="transmembrane region" description="Helical" evidence="2">
    <location>
        <begin position="47"/>
        <end position="65"/>
    </location>
</feature>
<protein>
    <submittedName>
        <fullName evidence="4">Signal transducer regulating beta-lactamase production, contains metallopeptidase domain</fullName>
    </submittedName>
</protein>
<sequence>MFLTNETLQAICRTFLHSIWQGMIAAALAGIILWGTRHSSARTRYNLLGLLLLLSFLTSGITLYTELGNTAAAIANTPGTDIDATTAVLPLHPGQMIIQYMNEHTPWFMMAWALIFLVKCIRLTTGFYYIHRIRRINTGPVPAHWEETLIKLSHSLGIQKAVRLLESGIVKTPVTIGFFKPVIFLPLGLLAQLPADQVETILLHELAHIRRKDYLVNILHSFTETIFFFNPAFLWISARLREEREACCDDIVVEHTPHKATYLHALVAFEEQAVAGTSLQLRLGNTKDHLLQRVKRMLTRENKKLTIMERISLIFGLIAITAFSFMPEKELAKAAPVSPHSAGSLVYYVPTPVQAADTPKPKKDKWVSKPAPKKRLTSTDTVLFKKPVWKDKYVTDTVRFATLKYKDKYATDTVRLVTFKSRDKYVTDTVRFSKPVLKKKLASTDTVYFNQPIPKKKRFTTTDTVLFKKPVPKKSAKPAESSLFLKKKWTELPPERQTEKKKLFVLAETKLSASGDQPRTKKAPPALKPADKDIKKKKEEETQLRSKFFGDYLPEGIREKVNPKEKNC</sequence>
<reference evidence="4 5" key="1">
    <citation type="submission" date="2016-11" db="EMBL/GenBank/DDBJ databases">
        <authorList>
            <person name="Jaros S."/>
            <person name="Januszkiewicz K."/>
            <person name="Wedrychowicz H."/>
        </authorList>
    </citation>
    <scope>NUCLEOTIDE SEQUENCE [LARGE SCALE GENOMIC DNA]</scope>
    <source>
        <strain evidence="4 5">DSM 24787</strain>
    </source>
</reference>
<keyword evidence="2" id="KW-0812">Transmembrane</keyword>
<dbReference type="PANTHER" id="PTHR34978:SF3">
    <property type="entry name" value="SLR0241 PROTEIN"/>
    <property type="match status" value="1"/>
</dbReference>
<organism evidence="4 5">
    <name type="scientific">Chitinophaga niabensis</name>
    <dbReference type="NCBI Taxonomy" id="536979"/>
    <lineage>
        <taxon>Bacteria</taxon>
        <taxon>Pseudomonadati</taxon>
        <taxon>Bacteroidota</taxon>
        <taxon>Chitinophagia</taxon>
        <taxon>Chitinophagales</taxon>
        <taxon>Chitinophagaceae</taxon>
        <taxon>Chitinophaga</taxon>
    </lineage>
</organism>
<dbReference type="PANTHER" id="PTHR34978">
    <property type="entry name" value="POSSIBLE SENSOR-TRANSDUCER PROTEIN BLAR"/>
    <property type="match status" value="1"/>
</dbReference>
<dbReference type="AlphaFoldDB" id="A0A1N6H4D3"/>
<feature type="transmembrane region" description="Helical" evidence="2">
    <location>
        <begin position="15"/>
        <end position="35"/>
    </location>
</feature>
<evidence type="ECO:0000313" key="4">
    <source>
        <dbReference type="EMBL" id="SIO14616.1"/>
    </source>
</evidence>
<feature type="transmembrane region" description="Helical" evidence="2">
    <location>
        <begin position="305"/>
        <end position="326"/>
    </location>
</feature>
<evidence type="ECO:0000313" key="5">
    <source>
        <dbReference type="Proteomes" id="UP000185003"/>
    </source>
</evidence>
<dbReference type="InterPro" id="IPR052173">
    <property type="entry name" value="Beta-lactam_resp_regulator"/>
</dbReference>
<feature type="transmembrane region" description="Helical" evidence="2">
    <location>
        <begin position="109"/>
        <end position="130"/>
    </location>
</feature>
<name>A0A1N6H4D3_9BACT</name>
<dbReference type="Gene3D" id="3.30.2010.10">
    <property type="entry name" value="Metalloproteases ('zincins'), catalytic domain"/>
    <property type="match status" value="1"/>
</dbReference>
<feature type="region of interest" description="Disordered" evidence="1">
    <location>
        <begin position="513"/>
        <end position="542"/>
    </location>
</feature>
<dbReference type="EMBL" id="FSRA01000001">
    <property type="protein sequence ID" value="SIO14616.1"/>
    <property type="molecule type" value="Genomic_DNA"/>
</dbReference>
<dbReference type="InterPro" id="IPR008756">
    <property type="entry name" value="Peptidase_M56"/>
</dbReference>
<keyword evidence="5" id="KW-1185">Reference proteome</keyword>
<keyword evidence="2" id="KW-0472">Membrane</keyword>
<dbReference type="CDD" id="cd07341">
    <property type="entry name" value="M56_BlaR1_MecR1_like"/>
    <property type="match status" value="1"/>
</dbReference>
<accession>A0A1N6H4D3</accession>
<dbReference type="OrthoDB" id="15218at2"/>
<feature type="compositionally biased region" description="Basic and acidic residues" evidence="1">
    <location>
        <begin position="529"/>
        <end position="542"/>
    </location>
</feature>
<dbReference type="STRING" id="536979.SAMN04488055_3168"/>
<keyword evidence="2" id="KW-1133">Transmembrane helix</keyword>
<evidence type="ECO:0000259" key="3">
    <source>
        <dbReference type="Pfam" id="PF05569"/>
    </source>
</evidence>
<feature type="domain" description="Peptidase M56" evidence="3">
    <location>
        <begin position="93"/>
        <end position="294"/>
    </location>
</feature>
<evidence type="ECO:0000256" key="2">
    <source>
        <dbReference type="SAM" id="Phobius"/>
    </source>
</evidence>
<dbReference type="Pfam" id="PF05569">
    <property type="entry name" value="Peptidase_M56"/>
    <property type="match status" value="1"/>
</dbReference>